<dbReference type="EMBL" id="JAMRDG010000001">
    <property type="protein sequence ID" value="KAJ3709322.1"/>
    <property type="molecule type" value="Genomic_DNA"/>
</dbReference>
<dbReference type="GO" id="GO:0005829">
    <property type="term" value="C:cytosol"/>
    <property type="evidence" value="ECO:0007669"/>
    <property type="project" value="TreeGrafter"/>
</dbReference>
<dbReference type="Gene3D" id="2.60.260.20">
    <property type="entry name" value="Urease metallochaperone UreE, N-terminal domain"/>
    <property type="match status" value="2"/>
</dbReference>
<keyword evidence="1" id="KW-0143">Chaperone</keyword>
<dbReference type="InterPro" id="IPR001623">
    <property type="entry name" value="DnaJ_domain"/>
</dbReference>
<dbReference type="InterPro" id="IPR008971">
    <property type="entry name" value="HSP40/DnaJ_pept-bd"/>
</dbReference>
<feature type="region of interest" description="Disordered" evidence="2">
    <location>
        <begin position="129"/>
        <end position="155"/>
    </location>
</feature>
<dbReference type="Pfam" id="PF01556">
    <property type="entry name" value="DnaJ_C"/>
    <property type="match status" value="1"/>
</dbReference>
<sequence>MGLDYYEILHVGRGVSDDELKKAYRKLALRWHPDKNPTNKQEAEVRFKQICEAYEILIDPLKRSIYNEYGEEGLKGHLASSPQPGENSSDGGCFRPRNAEDIFSEFFGSQNFDFGPMWHAASMRFQSYSGDGGSSGSTTGSFGGPHRHQQNYRSFDGGVRSGGVPNYPASKAAPVENKLPCSLEELYTGSTRKMKISRRVIDPSTREGRTETEILVITVKPGWKAGTKVTFPGMGNDQVNKLSPDIVFVIDEKPHEVYKRDANDLVAELTIPLADALAGSTIKLQSLDGRDIVVPMDDVVIKPRDEFVIANEGMPISKDPGKKGNLRIKCEVAFPEKLTDEQRERLREILG</sequence>
<dbReference type="SMART" id="SM00271">
    <property type="entry name" value="DnaJ"/>
    <property type="match status" value="1"/>
</dbReference>
<dbReference type="PANTHER" id="PTHR24078">
    <property type="entry name" value="DNAJ HOMOLOG SUBFAMILY C MEMBER"/>
    <property type="match status" value="1"/>
</dbReference>
<evidence type="ECO:0000313" key="5">
    <source>
        <dbReference type="Proteomes" id="UP001210211"/>
    </source>
</evidence>
<evidence type="ECO:0000313" key="4">
    <source>
        <dbReference type="EMBL" id="KAJ3709322.1"/>
    </source>
</evidence>
<name>A0AAD6A414_9POAL</name>
<dbReference type="FunFam" id="2.60.260.20:FF:000002">
    <property type="entry name" value="Dnaj homolog subfamily b member"/>
    <property type="match status" value="1"/>
</dbReference>
<dbReference type="PANTHER" id="PTHR24078:SF218">
    <property type="entry name" value="OS08G0374400 PROTEIN"/>
    <property type="match status" value="1"/>
</dbReference>
<evidence type="ECO:0000256" key="2">
    <source>
        <dbReference type="SAM" id="MobiDB-lite"/>
    </source>
</evidence>
<dbReference type="SUPFAM" id="SSF49493">
    <property type="entry name" value="HSP40/DnaJ peptide-binding domain"/>
    <property type="match status" value="2"/>
</dbReference>
<dbReference type="Proteomes" id="UP001210211">
    <property type="component" value="Unassembled WGS sequence"/>
</dbReference>
<protein>
    <recommendedName>
        <fullName evidence="3">J domain-containing protein</fullName>
    </recommendedName>
</protein>
<dbReference type="CDD" id="cd10747">
    <property type="entry name" value="DnaJ_C"/>
    <property type="match status" value="1"/>
</dbReference>
<dbReference type="SUPFAM" id="SSF46565">
    <property type="entry name" value="Chaperone J-domain"/>
    <property type="match status" value="1"/>
</dbReference>
<dbReference type="InterPro" id="IPR036869">
    <property type="entry name" value="J_dom_sf"/>
</dbReference>
<dbReference type="Gene3D" id="1.10.287.110">
    <property type="entry name" value="DnaJ domain"/>
    <property type="match status" value="1"/>
</dbReference>
<dbReference type="PROSITE" id="PS00636">
    <property type="entry name" value="DNAJ_1"/>
    <property type="match status" value="1"/>
</dbReference>
<proteinExistence type="predicted"/>
<dbReference type="InterPro" id="IPR018253">
    <property type="entry name" value="DnaJ_domain_CS"/>
</dbReference>
<dbReference type="GO" id="GO:0006457">
    <property type="term" value="P:protein folding"/>
    <property type="evidence" value="ECO:0007669"/>
    <property type="project" value="InterPro"/>
</dbReference>
<organism evidence="4 5">
    <name type="scientific">Rhynchospora tenuis</name>
    <dbReference type="NCBI Taxonomy" id="198213"/>
    <lineage>
        <taxon>Eukaryota</taxon>
        <taxon>Viridiplantae</taxon>
        <taxon>Streptophyta</taxon>
        <taxon>Embryophyta</taxon>
        <taxon>Tracheophyta</taxon>
        <taxon>Spermatophyta</taxon>
        <taxon>Magnoliopsida</taxon>
        <taxon>Liliopsida</taxon>
        <taxon>Poales</taxon>
        <taxon>Cyperaceae</taxon>
        <taxon>Cyperoideae</taxon>
        <taxon>Rhynchosporeae</taxon>
        <taxon>Rhynchospora</taxon>
    </lineage>
</organism>
<keyword evidence="5" id="KW-1185">Reference proteome</keyword>
<dbReference type="FunFam" id="2.60.260.20:FF:000006">
    <property type="entry name" value="DnaJ subfamily B member 13"/>
    <property type="match status" value="1"/>
</dbReference>
<dbReference type="GO" id="GO:0051082">
    <property type="term" value="F:unfolded protein binding"/>
    <property type="evidence" value="ECO:0007669"/>
    <property type="project" value="InterPro"/>
</dbReference>
<dbReference type="Pfam" id="PF00226">
    <property type="entry name" value="DnaJ"/>
    <property type="match status" value="1"/>
</dbReference>
<evidence type="ECO:0000259" key="3">
    <source>
        <dbReference type="PROSITE" id="PS50076"/>
    </source>
</evidence>
<dbReference type="GO" id="GO:0051087">
    <property type="term" value="F:protein-folding chaperone binding"/>
    <property type="evidence" value="ECO:0007669"/>
    <property type="project" value="TreeGrafter"/>
</dbReference>
<dbReference type="InterPro" id="IPR002939">
    <property type="entry name" value="DnaJ_C"/>
</dbReference>
<gene>
    <name evidence="4" type="ORF">LUZ61_013027</name>
</gene>
<accession>A0AAD6A414</accession>
<dbReference type="PRINTS" id="PR00625">
    <property type="entry name" value="JDOMAIN"/>
</dbReference>
<dbReference type="InterPro" id="IPR051339">
    <property type="entry name" value="DnaJ_subfamily_B"/>
</dbReference>
<reference evidence="4 5" key="1">
    <citation type="journal article" date="2022" name="Cell">
        <title>Repeat-based holocentromeres influence genome architecture and karyotype evolution.</title>
        <authorList>
            <person name="Hofstatter P.G."/>
            <person name="Thangavel G."/>
            <person name="Lux T."/>
            <person name="Neumann P."/>
            <person name="Vondrak T."/>
            <person name="Novak P."/>
            <person name="Zhang M."/>
            <person name="Costa L."/>
            <person name="Castellani M."/>
            <person name="Scott A."/>
            <person name="Toegelov H."/>
            <person name="Fuchs J."/>
            <person name="Mata-Sucre Y."/>
            <person name="Dias Y."/>
            <person name="Vanzela A.L.L."/>
            <person name="Huettel B."/>
            <person name="Almeida C.C.S."/>
            <person name="Simkova H."/>
            <person name="Souza G."/>
            <person name="Pedrosa-Harand A."/>
            <person name="Macas J."/>
            <person name="Mayer K.F.X."/>
            <person name="Houben A."/>
            <person name="Marques A."/>
        </authorList>
    </citation>
    <scope>NUCLEOTIDE SEQUENCE [LARGE SCALE GENOMIC DNA]</scope>
    <source>
        <strain evidence="4">RhyTen1mFocal</strain>
    </source>
</reference>
<dbReference type="CDD" id="cd06257">
    <property type="entry name" value="DnaJ"/>
    <property type="match status" value="1"/>
</dbReference>
<dbReference type="AlphaFoldDB" id="A0AAD6A414"/>
<evidence type="ECO:0000256" key="1">
    <source>
        <dbReference type="ARBA" id="ARBA00023186"/>
    </source>
</evidence>
<dbReference type="PROSITE" id="PS50076">
    <property type="entry name" value="DNAJ_2"/>
    <property type="match status" value="1"/>
</dbReference>
<dbReference type="GO" id="GO:0005783">
    <property type="term" value="C:endoplasmic reticulum"/>
    <property type="evidence" value="ECO:0007669"/>
    <property type="project" value="UniProtKB-ARBA"/>
</dbReference>
<feature type="domain" description="J" evidence="3">
    <location>
        <begin position="4"/>
        <end position="70"/>
    </location>
</feature>
<comment type="caution">
    <text evidence="4">The sequence shown here is derived from an EMBL/GenBank/DDBJ whole genome shotgun (WGS) entry which is preliminary data.</text>
</comment>